<comment type="pathway">
    <text evidence="1">Siderophore biosynthesis.</text>
</comment>
<accession>A0A1V4HLX0</accession>
<feature type="domain" description="Aerobactin siderophore biosynthesis IucA/IucC-like C-terminal" evidence="4">
    <location>
        <begin position="444"/>
        <end position="606"/>
    </location>
</feature>
<dbReference type="Pfam" id="PF06276">
    <property type="entry name" value="FhuF"/>
    <property type="match status" value="1"/>
</dbReference>
<dbReference type="PANTHER" id="PTHR34384:SF5">
    <property type="entry name" value="L-2,3-DIAMINOPROPANOATE--CITRATE LIGASE"/>
    <property type="match status" value="1"/>
</dbReference>
<name>A0A1V4HLX0_9BACL</name>
<proteinExistence type="inferred from homology"/>
<evidence type="ECO:0000313" key="6">
    <source>
        <dbReference type="Proteomes" id="UP000190626"/>
    </source>
</evidence>
<feature type="domain" description="Aerobactin siderophore biosynthesis IucA/IucC N-terminal" evidence="3">
    <location>
        <begin position="175"/>
        <end position="415"/>
    </location>
</feature>
<keyword evidence="6" id="KW-1185">Reference proteome</keyword>
<dbReference type="InterPro" id="IPR022770">
    <property type="entry name" value="IucA/IucC-like_C"/>
</dbReference>
<dbReference type="Gene3D" id="6.10.250.3370">
    <property type="match status" value="1"/>
</dbReference>
<dbReference type="Proteomes" id="UP000190626">
    <property type="component" value="Unassembled WGS sequence"/>
</dbReference>
<dbReference type="InterPro" id="IPR007310">
    <property type="entry name" value="Aerobactin_biosyn_IucA/IucC_N"/>
</dbReference>
<comment type="similarity">
    <text evidence="2">Belongs to the IucA/IucC family.</text>
</comment>
<protein>
    <recommendedName>
        <fullName evidence="7">Short-chain oxidoreductase</fullName>
    </recommendedName>
</protein>
<dbReference type="OrthoDB" id="2989563at2"/>
<evidence type="ECO:0008006" key="7">
    <source>
        <dbReference type="Google" id="ProtNLM"/>
    </source>
</evidence>
<dbReference type="EMBL" id="MBTG01000010">
    <property type="protein sequence ID" value="OPH58407.1"/>
    <property type="molecule type" value="Genomic_DNA"/>
</dbReference>
<dbReference type="PANTHER" id="PTHR34384">
    <property type="entry name" value="L-2,3-DIAMINOPROPANOATE--CITRATE LIGASE"/>
    <property type="match status" value="1"/>
</dbReference>
<dbReference type="AlphaFoldDB" id="A0A1V4HLX0"/>
<dbReference type="GO" id="GO:0016881">
    <property type="term" value="F:acid-amino acid ligase activity"/>
    <property type="evidence" value="ECO:0007669"/>
    <property type="project" value="UniProtKB-ARBA"/>
</dbReference>
<evidence type="ECO:0000259" key="3">
    <source>
        <dbReference type="Pfam" id="PF04183"/>
    </source>
</evidence>
<evidence type="ECO:0000256" key="2">
    <source>
        <dbReference type="ARBA" id="ARBA00007832"/>
    </source>
</evidence>
<dbReference type="STRING" id="1469647.BC351_23955"/>
<evidence type="ECO:0000313" key="5">
    <source>
        <dbReference type="EMBL" id="OPH58407.1"/>
    </source>
</evidence>
<evidence type="ECO:0000259" key="4">
    <source>
        <dbReference type="Pfam" id="PF06276"/>
    </source>
</evidence>
<comment type="caution">
    <text evidence="5">The sequence shown here is derived from an EMBL/GenBank/DDBJ whole genome shotgun (WGS) entry which is preliminary data.</text>
</comment>
<dbReference type="InterPro" id="IPR037455">
    <property type="entry name" value="LucA/IucC-like"/>
</dbReference>
<gene>
    <name evidence="5" type="ORF">BC351_23955</name>
</gene>
<sequence length="622" mass="70598">MLYKYGTRSFQDVILAEQAALRGLLNSYLREKEINDPRCQLSTLEEVDFVNQETIDLIKKHNTQWFKIVLPLTQITIVGLLSYYSITGQHQYGYNLYVSTKGSAMSATQKAFVAVSPQQIVELLLLEVSYNVNDAIKESLLLDMREQIANSIRRTAIYVRHAQLNVAGAEGSPLSYTRSEQSMVYGHPFHPTPKSSEGFTDIDLSQYAPEMGAVFALHYMAVSNELLCEEWIGKRPIPPSTIVGAAQIKLGERFEAYSLLPIHPWQMKYVSQQPHVQALMSQSKLIDLGPLGLEDGQQVYPTSSVRTVWDPKERLFYKLPLHVRITNFIRENSVDQVRRTMDASIILHAFQSGRKAGMYPGMDILAETGFQTVHVPDIPVHEQEELFASFAVVYRQAEQLTMEEQAACFVAAALLEQPPDGQEPLLFKAVRQSNQGLLPNWEGWLAAYLKLSMLPLLHLFAEQGISLEAHVQNSLIVLDQGAPVRYYVRDLEGISVNRNLAEKQGWTPHLIPADSPVLYTEVEAWKRLKYYFFVNHLGALIHTIARCNEVDEASYWQIVRRVLMHELTLIEANHPSSGYLHDLVENPLFPAKANFISRFEQRSEAPDYVQIPNPIYHSGRDV</sequence>
<reference evidence="6" key="1">
    <citation type="submission" date="2016-07" db="EMBL/GenBank/DDBJ databases">
        <authorList>
            <person name="Florea S."/>
            <person name="Webb J.S."/>
            <person name="Jaromczyk J."/>
            <person name="Schardl C.L."/>
        </authorList>
    </citation>
    <scope>NUCLEOTIDE SEQUENCE [LARGE SCALE GENOMIC DNA]</scope>
    <source>
        <strain evidence="6">CY1</strain>
    </source>
</reference>
<dbReference type="RefSeq" id="WP_079412275.1">
    <property type="nucleotide sequence ID" value="NZ_MBTG01000010.1"/>
</dbReference>
<dbReference type="Gene3D" id="1.10.510.40">
    <property type="match status" value="1"/>
</dbReference>
<dbReference type="GO" id="GO:0019290">
    <property type="term" value="P:siderophore biosynthetic process"/>
    <property type="evidence" value="ECO:0007669"/>
    <property type="project" value="InterPro"/>
</dbReference>
<evidence type="ECO:0000256" key="1">
    <source>
        <dbReference type="ARBA" id="ARBA00004924"/>
    </source>
</evidence>
<dbReference type="Pfam" id="PF04183">
    <property type="entry name" value="IucA_IucC"/>
    <property type="match status" value="1"/>
</dbReference>
<organism evidence="5 6">
    <name type="scientific">Paenibacillus ferrarius</name>
    <dbReference type="NCBI Taxonomy" id="1469647"/>
    <lineage>
        <taxon>Bacteria</taxon>
        <taxon>Bacillati</taxon>
        <taxon>Bacillota</taxon>
        <taxon>Bacilli</taxon>
        <taxon>Bacillales</taxon>
        <taxon>Paenibacillaceae</taxon>
        <taxon>Paenibacillus</taxon>
    </lineage>
</organism>